<organism evidence="2 3">
    <name type="scientific">Puia dinghuensis</name>
    <dbReference type="NCBI Taxonomy" id="1792502"/>
    <lineage>
        <taxon>Bacteria</taxon>
        <taxon>Pseudomonadati</taxon>
        <taxon>Bacteroidota</taxon>
        <taxon>Chitinophagia</taxon>
        <taxon>Chitinophagales</taxon>
        <taxon>Chitinophagaceae</taxon>
        <taxon>Puia</taxon>
    </lineage>
</organism>
<reference evidence="2" key="1">
    <citation type="journal article" date="2014" name="Int. J. Syst. Evol. Microbiol.">
        <title>Complete genome sequence of Corynebacterium casei LMG S-19264T (=DSM 44701T), isolated from a smear-ripened cheese.</title>
        <authorList>
            <consortium name="US DOE Joint Genome Institute (JGI-PGF)"/>
            <person name="Walter F."/>
            <person name="Albersmeier A."/>
            <person name="Kalinowski J."/>
            <person name="Ruckert C."/>
        </authorList>
    </citation>
    <scope>NUCLEOTIDE SEQUENCE</scope>
    <source>
        <strain evidence="2">CGMCC 1.15448</strain>
    </source>
</reference>
<dbReference type="RefSeq" id="WP_188927529.1">
    <property type="nucleotide sequence ID" value="NZ_BMJC01000001.1"/>
</dbReference>
<feature type="domain" description="Helix-turn-helix" evidence="1">
    <location>
        <begin position="35"/>
        <end position="83"/>
    </location>
</feature>
<accession>A0A8J2U6E8</accession>
<protein>
    <submittedName>
        <fullName evidence="2">DNA-binding protein</fullName>
    </submittedName>
</protein>
<dbReference type="GO" id="GO:0003677">
    <property type="term" value="F:DNA binding"/>
    <property type="evidence" value="ECO:0007669"/>
    <property type="project" value="UniProtKB-KW"/>
</dbReference>
<evidence type="ECO:0000259" key="1">
    <source>
        <dbReference type="Pfam" id="PF12728"/>
    </source>
</evidence>
<dbReference type="SUPFAM" id="SSF46955">
    <property type="entry name" value="Putative DNA-binding domain"/>
    <property type="match status" value="1"/>
</dbReference>
<dbReference type="Pfam" id="PF12728">
    <property type="entry name" value="HTH_17"/>
    <property type="match status" value="1"/>
</dbReference>
<dbReference type="EMBL" id="BMJC01000001">
    <property type="protein sequence ID" value="GGA82205.1"/>
    <property type="molecule type" value="Genomic_DNA"/>
</dbReference>
<reference evidence="2" key="2">
    <citation type="submission" date="2020-09" db="EMBL/GenBank/DDBJ databases">
        <authorList>
            <person name="Sun Q."/>
            <person name="Zhou Y."/>
        </authorList>
    </citation>
    <scope>NUCLEOTIDE SEQUENCE</scope>
    <source>
        <strain evidence="2">CGMCC 1.15448</strain>
    </source>
</reference>
<evidence type="ECO:0000313" key="3">
    <source>
        <dbReference type="Proteomes" id="UP000607559"/>
    </source>
</evidence>
<proteinExistence type="predicted"/>
<sequence length="88" mass="10415">MRVELVTKEDLDHFRQTLLTDLVRMLKRPDSAQPWLKSYEVRKLLKISAGTLHRLRARGTLPFSRIGGTFLYKFEDVQKLVEMNVEKR</sequence>
<evidence type="ECO:0000313" key="2">
    <source>
        <dbReference type="EMBL" id="GGA82205.1"/>
    </source>
</evidence>
<dbReference type="AlphaFoldDB" id="A0A8J2U6E8"/>
<keyword evidence="3" id="KW-1185">Reference proteome</keyword>
<name>A0A8J2U6E8_9BACT</name>
<dbReference type="Proteomes" id="UP000607559">
    <property type="component" value="Unassembled WGS sequence"/>
</dbReference>
<dbReference type="InterPro" id="IPR041657">
    <property type="entry name" value="HTH_17"/>
</dbReference>
<dbReference type="InterPro" id="IPR009061">
    <property type="entry name" value="DNA-bd_dom_put_sf"/>
</dbReference>
<dbReference type="PANTHER" id="PTHR34585">
    <property type="match status" value="1"/>
</dbReference>
<dbReference type="PANTHER" id="PTHR34585:SF22">
    <property type="entry name" value="HELIX-TURN-HELIX DOMAIN-CONTAINING PROTEIN"/>
    <property type="match status" value="1"/>
</dbReference>
<keyword evidence="2" id="KW-0238">DNA-binding</keyword>
<comment type="caution">
    <text evidence="2">The sequence shown here is derived from an EMBL/GenBank/DDBJ whole genome shotgun (WGS) entry which is preliminary data.</text>
</comment>
<gene>
    <name evidence="2" type="ORF">GCM10011511_01460</name>
</gene>